<dbReference type="PANTHER" id="PTHR47843">
    <property type="entry name" value="BTB DOMAIN-CONTAINING PROTEIN-RELATED"/>
    <property type="match status" value="1"/>
</dbReference>
<sequence length="285" mass="32236">MALMEEFARDMHDELVIVRVGQDDNIREFRLPKALLRARIAWFDKALHDGHFQESATGVIMLPEDDPNTFTAVHYYIYHQTLSFPQLPETDEDSARSKQLAECIRIWIMGHKYCITGLQNCAMQRACALLKEGGSLRMDNEVLKICFSSTAPGSPLRSLAMDHIVDQLEVCKQPINVFHTVFACSDGASVEELFDTQAERKRQDENFPRYNSPLRHKHEMYVKDAGNSGQADWNKNILLGTTRGSCEDCGIFDGSPWCGMHLADDCNMGECGCNVSCTLCRAQCW</sequence>
<evidence type="ECO:0000259" key="1">
    <source>
        <dbReference type="PROSITE" id="PS50097"/>
    </source>
</evidence>
<dbReference type="InterPro" id="IPR000210">
    <property type="entry name" value="BTB/POZ_dom"/>
</dbReference>
<evidence type="ECO:0000313" key="2">
    <source>
        <dbReference type="EMBL" id="KAK5706224.1"/>
    </source>
</evidence>
<gene>
    <name evidence="2" type="ORF">LTR97_001211</name>
</gene>
<dbReference type="SUPFAM" id="SSF54695">
    <property type="entry name" value="POZ domain"/>
    <property type="match status" value="1"/>
</dbReference>
<evidence type="ECO:0000313" key="3">
    <source>
        <dbReference type="Proteomes" id="UP001310594"/>
    </source>
</evidence>
<name>A0AAN8A5R6_9PEZI</name>
<reference evidence="2" key="1">
    <citation type="submission" date="2023-08" db="EMBL/GenBank/DDBJ databases">
        <title>Black Yeasts Isolated from many extreme environments.</title>
        <authorList>
            <person name="Coleine C."/>
            <person name="Stajich J.E."/>
            <person name="Selbmann L."/>
        </authorList>
    </citation>
    <scope>NUCLEOTIDE SEQUENCE</scope>
    <source>
        <strain evidence="2">CCFEE 5810</strain>
    </source>
</reference>
<proteinExistence type="predicted"/>
<protein>
    <recommendedName>
        <fullName evidence="1">BTB domain-containing protein</fullName>
    </recommendedName>
</protein>
<dbReference type="Gene3D" id="3.30.710.10">
    <property type="entry name" value="Potassium Channel Kv1.1, Chain A"/>
    <property type="match status" value="1"/>
</dbReference>
<dbReference type="AlphaFoldDB" id="A0AAN8A5R6"/>
<dbReference type="EMBL" id="JAVRQU010000002">
    <property type="protein sequence ID" value="KAK5706224.1"/>
    <property type="molecule type" value="Genomic_DNA"/>
</dbReference>
<dbReference type="Proteomes" id="UP001310594">
    <property type="component" value="Unassembled WGS sequence"/>
</dbReference>
<dbReference type="PROSITE" id="PS50097">
    <property type="entry name" value="BTB"/>
    <property type="match status" value="1"/>
</dbReference>
<feature type="domain" description="BTB" evidence="1">
    <location>
        <begin position="12"/>
        <end position="86"/>
    </location>
</feature>
<dbReference type="InterPro" id="IPR011333">
    <property type="entry name" value="SKP1/BTB/POZ_sf"/>
</dbReference>
<accession>A0AAN8A5R6</accession>
<organism evidence="2 3">
    <name type="scientific">Elasticomyces elasticus</name>
    <dbReference type="NCBI Taxonomy" id="574655"/>
    <lineage>
        <taxon>Eukaryota</taxon>
        <taxon>Fungi</taxon>
        <taxon>Dikarya</taxon>
        <taxon>Ascomycota</taxon>
        <taxon>Pezizomycotina</taxon>
        <taxon>Dothideomycetes</taxon>
        <taxon>Dothideomycetidae</taxon>
        <taxon>Mycosphaerellales</taxon>
        <taxon>Teratosphaeriaceae</taxon>
        <taxon>Elasticomyces</taxon>
    </lineage>
</organism>
<comment type="caution">
    <text evidence="2">The sequence shown here is derived from an EMBL/GenBank/DDBJ whole genome shotgun (WGS) entry which is preliminary data.</text>
</comment>
<dbReference type="PANTHER" id="PTHR47843:SF2">
    <property type="entry name" value="BTB DOMAIN-CONTAINING PROTEIN"/>
    <property type="match status" value="1"/>
</dbReference>